<organism evidence="2 3">
    <name type="scientific">Kitasatospora indigofera</name>
    <dbReference type="NCBI Taxonomy" id="67307"/>
    <lineage>
        <taxon>Bacteria</taxon>
        <taxon>Bacillati</taxon>
        <taxon>Actinomycetota</taxon>
        <taxon>Actinomycetes</taxon>
        <taxon>Kitasatosporales</taxon>
        <taxon>Streptomycetaceae</taxon>
        <taxon>Kitasatospora</taxon>
    </lineage>
</organism>
<proteinExistence type="predicted"/>
<protein>
    <recommendedName>
        <fullName evidence="4">WXG100 family type VII secretion target</fullName>
    </recommendedName>
</protein>
<evidence type="ECO:0000313" key="2">
    <source>
        <dbReference type="EMBL" id="GHH66826.1"/>
    </source>
</evidence>
<dbReference type="Pfam" id="PF06013">
    <property type="entry name" value="WXG100"/>
    <property type="match status" value="1"/>
</dbReference>
<dbReference type="EMBL" id="BNBO01000008">
    <property type="protein sequence ID" value="GHH66826.1"/>
    <property type="molecule type" value="Genomic_DNA"/>
</dbReference>
<name>A0A919KNP7_9ACTN</name>
<feature type="compositionally biased region" description="Gly residues" evidence="1">
    <location>
        <begin position="491"/>
        <end position="520"/>
    </location>
</feature>
<dbReference type="GeneID" id="95352595"/>
<feature type="compositionally biased region" description="Polar residues" evidence="1">
    <location>
        <begin position="540"/>
        <end position="553"/>
    </location>
</feature>
<keyword evidence="3" id="KW-1185">Reference proteome</keyword>
<reference evidence="2" key="2">
    <citation type="submission" date="2020-09" db="EMBL/GenBank/DDBJ databases">
        <authorList>
            <person name="Sun Q."/>
            <person name="Ohkuma M."/>
        </authorList>
    </citation>
    <scope>NUCLEOTIDE SEQUENCE</scope>
    <source>
        <strain evidence="2">JCM 4646</strain>
    </source>
</reference>
<dbReference type="SUPFAM" id="SSF140453">
    <property type="entry name" value="EsxAB dimer-like"/>
    <property type="match status" value="1"/>
</dbReference>
<dbReference type="RefSeq" id="WP_190210565.1">
    <property type="nucleotide sequence ID" value="NZ_BNBO01000008.1"/>
</dbReference>
<dbReference type="InterPro" id="IPR036689">
    <property type="entry name" value="ESAT-6-like_sf"/>
</dbReference>
<dbReference type="Proteomes" id="UP000617734">
    <property type="component" value="Unassembled WGS sequence"/>
</dbReference>
<feature type="compositionally biased region" description="Pro residues" evidence="1">
    <location>
        <begin position="272"/>
        <end position="298"/>
    </location>
</feature>
<evidence type="ECO:0000313" key="3">
    <source>
        <dbReference type="Proteomes" id="UP000617734"/>
    </source>
</evidence>
<feature type="region of interest" description="Disordered" evidence="1">
    <location>
        <begin position="202"/>
        <end position="402"/>
    </location>
</feature>
<gene>
    <name evidence="2" type="ORF">GCM10018781_21210</name>
</gene>
<dbReference type="AlphaFoldDB" id="A0A919KNP7"/>
<feature type="compositionally biased region" description="Gly residues" evidence="1">
    <location>
        <begin position="228"/>
        <end position="270"/>
    </location>
</feature>
<feature type="compositionally biased region" description="Gly residues" evidence="1">
    <location>
        <begin position="331"/>
        <end position="402"/>
    </location>
</feature>
<dbReference type="Gene3D" id="1.10.287.1060">
    <property type="entry name" value="ESAT-6-like"/>
    <property type="match status" value="1"/>
</dbReference>
<evidence type="ECO:0008006" key="4">
    <source>
        <dbReference type="Google" id="ProtNLM"/>
    </source>
</evidence>
<reference evidence="2" key="1">
    <citation type="journal article" date="2014" name="Int. J. Syst. Evol. Microbiol.">
        <title>Complete genome sequence of Corynebacterium casei LMG S-19264T (=DSM 44701T), isolated from a smear-ripened cheese.</title>
        <authorList>
            <consortium name="US DOE Joint Genome Institute (JGI-PGF)"/>
            <person name="Walter F."/>
            <person name="Albersmeier A."/>
            <person name="Kalinowski J."/>
            <person name="Ruckert C."/>
        </authorList>
    </citation>
    <scope>NUCLEOTIDE SEQUENCE</scope>
    <source>
        <strain evidence="2">JCM 4646</strain>
    </source>
</reference>
<comment type="caution">
    <text evidence="2">The sequence shown here is derived from an EMBL/GenBank/DDBJ whole genome shotgun (WGS) entry which is preliminary data.</text>
</comment>
<feature type="region of interest" description="Disordered" evidence="1">
    <location>
        <begin position="427"/>
        <end position="553"/>
    </location>
</feature>
<feature type="compositionally biased region" description="Basic and acidic residues" evidence="1">
    <location>
        <begin position="521"/>
        <end position="533"/>
    </location>
</feature>
<evidence type="ECO:0000256" key="1">
    <source>
        <dbReference type="SAM" id="MobiDB-lite"/>
    </source>
</evidence>
<sequence length="553" mass="51860">MAGGTNFESIDHAKLKAMIANSDPAKVSERGNQISSAAKALEEISKVLAAHLGQLDWEGAAADAFKAFATKVHRTAGEISEASRVTGQVVEQVGQALASAKHGIPDVPKADMAAVSKHKDQPTGLVKGAGAAAGGLFGPVGSLFGATAADKAANMVDSDWVTDAEAQAAQKRVVAAHQEAIHEMEKLAQTYQMAATQLNALSMPETPKPPGSVDDVENVPVSPSGRGDSSGSGSGSGSGKGSGSGGGGGSIPGGGGSGGGGGGGGGGGWVPGTPPRPTPPGHIDPVPVPLPGDRPPGTLPWINDPGTDLNSIPGPPRTGQPGGTIPVSPLPGGGGGGTIPGGGTGTIPGGGSGWVPGGIPGGGGGGFVPGRGGAGGGGGKIGGAGSIPGRGGSGTVGAGGAGGTVGRGGSGAGTTGGNVFGAKEAQAGRAGTPGGMGGMGGGMGGAGGGSAGGRGRGLTSTAGGTVGGRKGPGAGGEFTPGGSGLRNRAGAAGGAGGAAGGASGARGGQGGMMGGQGGAGRNERERRNRADYLHEDEETWTNGTPQSNPGVIE</sequence>
<dbReference type="InterPro" id="IPR010310">
    <property type="entry name" value="T7SS_ESAT-6-like"/>
</dbReference>
<feature type="compositionally biased region" description="Gly residues" evidence="1">
    <location>
        <begin position="431"/>
        <end position="456"/>
    </location>
</feature>
<feature type="compositionally biased region" description="Gly residues" evidence="1">
    <location>
        <begin position="464"/>
        <end position="484"/>
    </location>
</feature>
<accession>A0A919KNP7</accession>